<gene>
    <name evidence="2" type="ORF">STRTUCAR8_06940</name>
</gene>
<accession>L7EVK0</accession>
<evidence type="ECO:0000256" key="1">
    <source>
        <dbReference type="SAM" id="MobiDB-lite"/>
    </source>
</evidence>
<sequence>MLSSETSMRQEPSESAVTGDLELRFREGAVAYDVARQFGDEQDGVRQRGAVRAVSPAGQMVAYPAPGERDGRGVTGKPEGVAPQHVRFSPRPQHLRPTWCRVGYPPSAT</sequence>
<name>L7EVK0_STRT8</name>
<evidence type="ECO:0000313" key="2">
    <source>
        <dbReference type="EMBL" id="ELP63443.1"/>
    </source>
</evidence>
<comment type="caution">
    <text evidence="2">The sequence shown here is derived from an EMBL/GenBank/DDBJ whole genome shotgun (WGS) entry which is preliminary data.</text>
</comment>
<feature type="region of interest" description="Disordered" evidence="1">
    <location>
        <begin position="61"/>
        <end position="92"/>
    </location>
</feature>
<evidence type="ECO:0000313" key="3">
    <source>
        <dbReference type="Proteomes" id="UP000010931"/>
    </source>
</evidence>
<dbReference type="EMBL" id="AEJB01000515">
    <property type="protein sequence ID" value="ELP63443.1"/>
    <property type="molecule type" value="Genomic_DNA"/>
</dbReference>
<reference evidence="2 3" key="1">
    <citation type="journal article" date="2011" name="Plasmid">
        <title>Streptomyces turgidiscabies Car8 contains a modular pathogenicity island that shares virulence genes with other actinobacterial plant pathogens.</title>
        <authorList>
            <person name="Huguet-Tapia J.C."/>
            <person name="Badger J.H."/>
            <person name="Loria R."/>
            <person name="Pettis G.S."/>
        </authorList>
    </citation>
    <scope>NUCLEOTIDE SEQUENCE [LARGE SCALE GENOMIC DNA]</scope>
    <source>
        <strain evidence="2 3">Car8</strain>
    </source>
</reference>
<protein>
    <submittedName>
        <fullName evidence="2">Uncharacterized protein</fullName>
    </submittedName>
</protein>
<dbReference type="AlphaFoldDB" id="L7EVK0"/>
<proteinExistence type="predicted"/>
<dbReference type="Proteomes" id="UP000010931">
    <property type="component" value="Unassembled WGS sequence"/>
</dbReference>
<keyword evidence="3" id="KW-1185">Reference proteome</keyword>
<organism evidence="2 3">
    <name type="scientific">Streptomyces turgidiscabies (strain Car8)</name>
    <dbReference type="NCBI Taxonomy" id="698760"/>
    <lineage>
        <taxon>Bacteria</taxon>
        <taxon>Bacillati</taxon>
        <taxon>Actinomycetota</taxon>
        <taxon>Actinomycetes</taxon>
        <taxon>Kitasatosporales</taxon>
        <taxon>Streptomycetaceae</taxon>
        <taxon>Streptomyces</taxon>
    </lineage>
</organism>